<comment type="cofactor">
    <cofactor evidence="1">
        <name>FMN</name>
        <dbReference type="ChEBI" id="CHEBI:58210"/>
    </cofactor>
</comment>
<dbReference type="Pfam" id="PF01613">
    <property type="entry name" value="Flavin_Reduct"/>
    <property type="match status" value="1"/>
</dbReference>
<keyword evidence="2" id="KW-0285">Flavoprotein</keyword>
<organism evidence="5 6">
    <name type="scientific">Candidatus Methanomassiliicoccus intestinalis</name>
    <dbReference type="NCBI Taxonomy" id="1406512"/>
    <lineage>
        <taxon>Archaea</taxon>
        <taxon>Methanobacteriati</taxon>
        <taxon>Thermoplasmatota</taxon>
        <taxon>Thermoplasmata</taxon>
        <taxon>Methanomassiliicoccales</taxon>
        <taxon>Methanomassiliicoccaceae</taxon>
        <taxon>Methanomassiliicoccus</taxon>
    </lineage>
</organism>
<dbReference type="PANTHER" id="PTHR43567:SF1">
    <property type="entry name" value="FLAVOREDOXIN"/>
    <property type="match status" value="1"/>
</dbReference>
<comment type="similarity">
    <text evidence="3">Belongs to the flavoredoxin family.</text>
</comment>
<name>A0A8J8TEH3_9ARCH</name>
<dbReference type="SUPFAM" id="SSF50475">
    <property type="entry name" value="FMN-binding split barrel"/>
    <property type="match status" value="1"/>
</dbReference>
<protein>
    <recommendedName>
        <fullName evidence="4">Flavin reductase like domain-containing protein</fullName>
    </recommendedName>
</protein>
<sequence>MNKVKLGAAVPPMSLPVCLLGSNVNDKPTFCPIAWSTIIDDEPPMIGLVTAKKRYTKDGIVQTETFSVNIPDIKIAEPTDYCGIVSGYDTDKSKVFETFSGETGAPMISDCPVTAECRLEKIIEFEGTDLIVGRIVNVYADDEILEQGKADALKMNPLMYFTCGSIYYSLGEKVGKAFKIGKEFPSHE</sequence>
<dbReference type="EMBL" id="LVVT01000014">
    <property type="protein sequence ID" value="TQS83012.1"/>
    <property type="molecule type" value="Genomic_DNA"/>
</dbReference>
<gene>
    <name evidence="5" type="ORF">A3207_03465</name>
</gene>
<reference evidence="5" key="1">
    <citation type="submission" date="2016-03" db="EMBL/GenBank/DDBJ databases">
        <authorList>
            <person name="Borrel G."/>
            <person name="Mccann A."/>
            <person name="O'Toole P.W."/>
        </authorList>
    </citation>
    <scope>NUCLEOTIDE SEQUENCE</scope>
    <source>
        <strain evidence="5">183</strain>
    </source>
</reference>
<dbReference type="Gene3D" id="2.30.110.10">
    <property type="entry name" value="Electron Transport, Fmn-binding Protein, Chain A"/>
    <property type="match status" value="1"/>
</dbReference>
<dbReference type="AlphaFoldDB" id="A0A8J8TEH3"/>
<dbReference type="InterPro" id="IPR012349">
    <property type="entry name" value="Split_barrel_FMN-bd"/>
</dbReference>
<evidence type="ECO:0000313" key="5">
    <source>
        <dbReference type="EMBL" id="TQS83012.1"/>
    </source>
</evidence>
<accession>A0A8J8TEH3</accession>
<feature type="domain" description="Flavin reductase like" evidence="4">
    <location>
        <begin position="13"/>
        <end position="152"/>
    </location>
</feature>
<comment type="caution">
    <text evidence="5">The sequence shown here is derived from an EMBL/GenBank/DDBJ whole genome shotgun (WGS) entry which is preliminary data.</text>
</comment>
<dbReference type="SMART" id="SM00903">
    <property type="entry name" value="Flavin_Reduct"/>
    <property type="match status" value="1"/>
</dbReference>
<dbReference type="InterPro" id="IPR002563">
    <property type="entry name" value="Flavin_Rdtase-like_dom"/>
</dbReference>
<evidence type="ECO:0000256" key="1">
    <source>
        <dbReference type="ARBA" id="ARBA00001917"/>
    </source>
</evidence>
<dbReference type="InterPro" id="IPR052174">
    <property type="entry name" value="Flavoredoxin"/>
</dbReference>
<proteinExistence type="inferred from homology"/>
<dbReference type="GO" id="GO:0010181">
    <property type="term" value="F:FMN binding"/>
    <property type="evidence" value="ECO:0007669"/>
    <property type="project" value="InterPro"/>
</dbReference>
<evidence type="ECO:0000256" key="2">
    <source>
        <dbReference type="ARBA" id="ARBA00022630"/>
    </source>
</evidence>
<dbReference type="Proteomes" id="UP000752814">
    <property type="component" value="Unassembled WGS sequence"/>
</dbReference>
<dbReference type="RefSeq" id="WP_400194708.1">
    <property type="nucleotide sequence ID" value="NZ_CAYAYE010000014.1"/>
</dbReference>
<evidence type="ECO:0000256" key="3">
    <source>
        <dbReference type="ARBA" id="ARBA00038054"/>
    </source>
</evidence>
<evidence type="ECO:0000313" key="6">
    <source>
        <dbReference type="Proteomes" id="UP000752814"/>
    </source>
</evidence>
<dbReference type="PANTHER" id="PTHR43567">
    <property type="entry name" value="FLAVOREDOXIN-RELATED-RELATED"/>
    <property type="match status" value="1"/>
</dbReference>
<evidence type="ECO:0000259" key="4">
    <source>
        <dbReference type="SMART" id="SM00903"/>
    </source>
</evidence>